<accession>A0ABY3VH46</accession>
<reference evidence="2" key="1">
    <citation type="submission" date="2022-08" db="EMBL/GenBank/DDBJ databases">
        <title>Whole genome sequencing of non-tuberculosis mycobacteria type-strains.</title>
        <authorList>
            <person name="Igarashi Y."/>
            <person name="Osugi A."/>
            <person name="Mitarai S."/>
        </authorList>
    </citation>
    <scope>NUCLEOTIDE SEQUENCE</scope>
    <source>
        <strain evidence="2">DSM 45127</strain>
    </source>
</reference>
<evidence type="ECO:0000313" key="3">
    <source>
        <dbReference type="Proteomes" id="UP001055336"/>
    </source>
</evidence>
<protein>
    <submittedName>
        <fullName evidence="2">Uncharacterized protein</fullName>
    </submittedName>
</protein>
<keyword evidence="1" id="KW-0812">Transmembrane</keyword>
<proteinExistence type="predicted"/>
<feature type="transmembrane region" description="Helical" evidence="1">
    <location>
        <begin position="20"/>
        <end position="42"/>
    </location>
</feature>
<dbReference type="Proteomes" id="UP001055336">
    <property type="component" value="Chromosome"/>
</dbReference>
<organism evidence="2 3">
    <name type="scientific">Mycobacterium paraterrae</name>
    <dbReference type="NCBI Taxonomy" id="577492"/>
    <lineage>
        <taxon>Bacteria</taxon>
        <taxon>Bacillati</taxon>
        <taxon>Actinomycetota</taxon>
        <taxon>Actinomycetes</taxon>
        <taxon>Mycobacteriales</taxon>
        <taxon>Mycobacteriaceae</taxon>
        <taxon>Mycobacterium</taxon>
    </lineage>
</organism>
<name>A0ABY3VH46_9MYCO</name>
<dbReference type="EMBL" id="CP092488">
    <property type="protein sequence ID" value="UMB68744.1"/>
    <property type="molecule type" value="Genomic_DNA"/>
</dbReference>
<evidence type="ECO:0000313" key="2">
    <source>
        <dbReference type="EMBL" id="UMB68744.1"/>
    </source>
</evidence>
<keyword evidence="3" id="KW-1185">Reference proteome</keyword>
<dbReference type="RefSeq" id="WP_240260226.1">
    <property type="nucleotide sequence ID" value="NZ_CP092488.2"/>
</dbReference>
<gene>
    <name evidence="2" type="ORF">MKK62_20420</name>
</gene>
<sequence length="282" mass="32895">MGSSMEWIRDRWHEVAGTGSATWLAWAVWALLALGVIALIYANVQIRRNRRLAAEENRPHVSMFMEPHAADWHVIELVVRNFGKTSAYDVSFTFPQPPTVAEYENATDGYADVVELQLPRQLPTLAPGQEWRTVWDSALDRSELGEGIESRFPGTVTYYDRAEVPRGWKFWRPRRRPLETKVVLDWASLPPVQRIELMTNHDLAKREKQKLELLRSLLTYFHYATKETRADVFRSEIERMNRAVDETKDRWRTRQIDAPPTDVSLRWGNAQEELGKHRSERV</sequence>
<evidence type="ECO:0000256" key="1">
    <source>
        <dbReference type="SAM" id="Phobius"/>
    </source>
</evidence>
<keyword evidence="1" id="KW-0472">Membrane</keyword>
<keyword evidence="1" id="KW-1133">Transmembrane helix</keyword>